<feature type="transmembrane region" description="Helical" evidence="1">
    <location>
        <begin position="436"/>
        <end position="458"/>
    </location>
</feature>
<keyword evidence="1" id="KW-0812">Transmembrane</keyword>
<feature type="transmembrane region" description="Helical" evidence="1">
    <location>
        <begin position="317"/>
        <end position="338"/>
    </location>
</feature>
<name>A0A366FRU7_9HYPH</name>
<evidence type="ECO:0000313" key="2">
    <source>
        <dbReference type="EMBL" id="RBP17277.1"/>
    </source>
</evidence>
<dbReference type="RefSeq" id="WP_113887900.1">
    <property type="nucleotide sequence ID" value="NZ_QNRK01000003.1"/>
</dbReference>
<reference evidence="2 3" key="1">
    <citation type="submission" date="2018-06" db="EMBL/GenBank/DDBJ databases">
        <title>Genomic Encyclopedia of Type Strains, Phase IV (KMG-IV): sequencing the most valuable type-strain genomes for metagenomic binning, comparative biology and taxonomic classification.</title>
        <authorList>
            <person name="Goeker M."/>
        </authorList>
    </citation>
    <scope>NUCLEOTIDE SEQUENCE [LARGE SCALE GENOMIC DNA]</scope>
    <source>
        <strain evidence="2 3">DSM 24875</strain>
    </source>
</reference>
<feature type="transmembrane region" description="Helical" evidence="1">
    <location>
        <begin position="109"/>
        <end position="136"/>
    </location>
</feature>
<dbReference type="PANTHER" id="PTHR41983:SF2">
    <property type="entry name" value="SHORT-CHAIN FATTY ACID TRANSPORTER-RELATED"/>
    <property type="match status" value="1"/>
</dbReference>
<accession>A0A366FRU7</accession>
<gene>
    <name evidence="2" type="ORF">DFR50_103163</name>
</gene>
<dbReference type="PANTHER" id="PTHR41983">
    <property type="entry name" value="SHORT-CHAIN FATTY ACID TRANSPORTER-RELATED"/>
    <property type="match status" value="1"/>
</dbReference>
<comment type="caution">
    <text evidence="2">The sequence shown here is derived from an EMBL/GenBank/DDBJ whole genome shotgun (WGS) entry which is preliminary data.</text>
</comment>
<dbReference type="InterPro" id="IPR006160">
    <property type="entry name" value="SCFA_transpt_AtoE"/>
</dbReference>
<organism evidence="2 3">
    <name type="scientific">Roseiarcus fermentans</name>
    <dbReference type="NCBI Taxonomy" id="1473586"/>
    <lineage>
        <taxon>Bacteria</taxon>
        <taxon>Pseudomonadati</taxon>
        <taxon>Pseudomonadota</taxon>
        <taxon>Alphaproteobacteria</taxon>
        <taxon>Hyphomicrobiales</taxon>
        <taxon>Roseiarcaceae</taxon>
        <taxon>Roseiarcus</taxon>
    </lineage>
</organism>
<dbReference type="Proteomes" id="UP000253529">
    <property type="component" value="Unassembled WGS sequence"/>
</dbReference>
<dbReference type="Pfam" id="PF02667">
    <property type="entry name" value="SCFA_trans"/>
    <property type="match status" value="1"/>
</dbReference>
<dbReference type="AlphaFoldDB" id="A0A366FRU7"/>
<dbReference type="OrthoDB" id="9342495at2"/>
<feature type="transmembrane region" description="Helical" evidence="1">
    <location>
        <begin position="350"/>
        <end position="375"/>
    </location>
</feature>
<dbReference type="GO" id="GO:0005886">
    <property type="term" value="C:plasma membrane"/>
    <property type="evidence" value="ECO:0007669"/>
    <property type="project" value="TreeGrafter"/>
</dbReference>
<feature type="transmembrane region" description="Helical" evidence="1">
    <location>
        <begin position="35"/>
        <end position="57"/>
    </location>
</feature>
<protein>
    <submittedName>
        <fullName evidence="2">Short-chain fatty acids transporter</fullName>
    </submittedName>
</protein>
<keyword evidence="3" id="KW-1185">Reference proteome</keyword>
<evidence type="ECO:0000313" key="3">
    <source>
        <dbReference type="Proteomes" id="UP000253529"/>
    </source>
</evidence>
<sequence length="462" mass="50838">MTNASTEINVKQPPRAAGLIDKFTEWSLNWVPDSMVFVLVLTVIVFVMALCLTKFGIFDLINFYAGSFWILLTFAMQLCILMITGFVIADSKLVKRFIVAVVDKPKTRAGSIVLFCLVGGVVAWIHWGVGLMFCMVMGRELAVRKRGLGIHYPFIAALTYGLVNIMCNGPSQSAPLVVATPGNFMEKVIGVIPLTQTALSPFLLSLQLFMFLTIPILAVLLMPKKANSVEMDDETFKEFTTVLPEEDVKSLRPAERWDRSRILQSLLAIGMLIWVGNYVYTKGFGKLDLNSINFAFLGLSLLLHGSPRSFTASVKKGVGTTFGVMVQFPMYAGLFGVISNSGLAGTITHWFVSISTPGTFSWIVFLYTGVMDFFVPSGGSKFVIEAPYLLPAGQQLGVSVAQTINAYSTGAQWANNIQPFWALPVLGAFKVRFQDILPYTFLIWLYAGIISTIAFLLFPNGL</sequence>
<proteinExistence type="predicted"/>
<feature type="transmembrane region" description="Helical" evidence="1">
    <location>
        <begin position="148"/>
        <end position="166"/>
    </location>
</feature>
<feature type="transmembrane region" description="Helical" evidence="1">
    <location>
        <begin position="69"/>
        <end position="89"/>
    </location>
</feature>
<feature type="transmembrane region" description="Helical" evidence="1">
    <location>
        <begin position="262"/>
        <end position="281"/>
    </location>
</feature>
<evidence type="ECO:0000256" key="1">
    <source>
        <dbReference type="SAM" id="Phobius"/>
    </source>
</evidence>
<keyword evidence="1" id="KW-1133">Transmembrane helix</keyword>
<keyword evidence="1" id="KW-0472">Membrane</keyword>
<feature type="transmembrane region" description="Helical" evidence="1">
    <location>
        <begin position="202"/>
        <end position="222"/>
    </location>
</feature>
<dbReference type="EMBL" id="QNRK01000003">
    <property type="protein sequence ID" value="RBP17277.1"/>
    <property type="molecule type" value="Genomic_DNA"/>
</dbReference>